<comment type="similarity">
    <text evidence="1">Belongs to the N(4)/N(6)-methyltransferase family.</text>
</comment>
<organism evidence="9 10">
    <name type="scientific">Roseovarius gaetbuli</name>
    <dbReference type="NCBI Taxonomy" id="1356575"/>
    <lineage>
        <taxon>Bacteria</taxon>
        <taxon>Pseudomonadati</taxon>
        <taxon>Pseudomonadota</taxon>
        <taxon>Alphaproteobacteria</taxon>
        <taxon>Rhodobacterales</taxon>
        <taxon>Roseobacteraceae</taxon>
        <taxon>Roseovarius</taxon>
    </lineage>
</organism>
<dbReference type="InterPro" id="IPR002941">
    <property type="entry name" value="DNA_methylase_N4/N6"/>
</dbReference>
<reference evidence="10" key="1">
    <citation type="submission" date="2017-03" db="EMBL/GenBank/DDBJ databases">
        <authorList>
            <person name="Rodrigo-Torres L."/>
            <person name="Arahal R.D."/>
            <person name="Lucena T."/>
        </authorList>
    </citation>
    <scope>NUCLEOTIDE SEQUENCE [LARGE SCALE GENOMIC DNA]</scope>
    <source>
        <strain evidence="10">CECT 8370</strain>
    </source>
</reference>
<protein>
    <recommendedName>
        <fullName evidence="2">site-specific DNA-methyltransferase (adenine-specific)</fullName>
        <ecNumber evidence="2">2.1.1.72</ecNumber>
    </recommendedName>
</protein>
<proteinExistence type="inferred from homology"/>
<dbReference type="Pfam" id="PF01555">
    <property type="entry name" value="N6_N4_Mtase"/>
    <property type="match status" value="1"/>
</dbReference>
<feature type="compositionally biased region" description="Basic and acidic residues" evidence="7">
    <location>
        <begin position="163"/>
        <end position="176"/>
    </location>
</feature>
<dbReference type="PRINTS" id="PR00506">
    <property type="entry name" value="D21N6MTFRASE"/>
</dbReference>
<name>A0A1X6ZV03_9RHOB</name>
<comment type="catalytic activity">
    <reaction evidence="6">
        <text>a 2'-deoxyadenosine in DNA + S-adenosyl-L-methionine = an N(6)-methyl-2'-deoxyadenosine in DNA + S-adenosyl-L-homocysteine + H(+)</text>
        <dbReference type="Rhea" id="RHEA:15197"/>
        <dbReference type="Rhea" id="RHEA-COMP:12418"/>
        <dbReference type="Rhea" id="RHEA-COMP:12419"/>
        <dbReference type="ChEBI" id="CHEBI:15378"/>
        <dbReference type="ChEBI" id="CHEBI:57856"/>
        <dbReference type="ChEBI" id="CHEBI:59789"/>
        <dbReference type="ChEBI" id="CHEBI:90615"/>
        <dbReference type="ChEBI" id="CHEBI:90616"/>
        <dbReference type="EC" id="2.1.1.72"/>
    </reaction>
</comment>
<evidence type="ECO:0000256" key="2">
    <source>
        <dbReference type="ARBA" id="ARBA00011900"/>
    </source>
</evidence>
<dbReference type="EC" id="2.1.1.72" evidence="2"/>
<dbReference type="SUPFAM" id="SSF53335">
    <property type="entry name" value="S-adenosyl-L-methionine-dependent methyltransferases"/>
    <property type="match status" value="1"/>
</dbReference>
<dbReference type="InterPro" id="IPR002295">
    <property type="entry name" value="N4/N6-MTase_EcoPI_Mod-like"/>
</dbReference>
<dbReference type="Gene3D" id="3.40.50.150">
    <property type="entry name" value="Vaccinia Virus protein VP39"/>
    <property type="match status" value="1"/>
</dbReference>
<evidence type="ECO:0000313" key="10">
    <source>
        <dbReference type="Proteomes" id="UP000194012"/>
    </source>
</evidence>
<evidence type="ECO:0000313" key="9">
    <source>
        <dbReference type="EMBL" id="SLN61971.1"/>
    </source>
</evidence>
<keyword evidence="3 9" id="KW-0489">Methyltransferase</keyword>
<keyword evidence="10" id="KW-1185">Reference proteome</keyword>
<feature type="region of interest" description="Disordered" evidence="7">
    <location>
        <begin position="153"/>
        <end position="192"/>
    </location>
</feature>
<dbReference type="GO" id="GO:0008170">
    <property type="term" value="F:N-methyltransferase activity"/>
    <property type="evidence" value="ECO:0007669"/>
    <property type="project" value="InterPro"/>
</dbReference>
<evidence type="ECO:0000256" key="1">
    <source>
        <dbReference type="ARBA" id="ARBA00006594"/>
    </source>
</evidence>
<evidence type="ECO:0000256" key="5">
    <source>
        <dbReference type="ARBA" id="ARBA00022691"/>
    </source>
</evidence>
<feature type="domain" description="DNA methylase N-4/N-6" evidence="8">
    <location>
        <begin position="43"/>
        <end position="339"/>
    </location>
</feature>
<dbReference type="AlphaFoldDB" id="A0A1X6ZV03"/>
<evidence type="ECO:0000256" key="4">
    <source>
        <dbReference type="ARBA" id="ARBA00022679"/>
    </source>
</evidence>
<dbReference type="EMBL" id="FWFJ01000031">
    <property type="protein sequence ID" value="SLN61971.1"/>
    <property type="molecule type" value="Genomic_DNA"/>
</dbReference>
<evidence type="ECO:0000259" key="8">
    <source>
        <dbReference type="Pfam" id="PF01555"/>
    </source>
</evidence>
<sequence length="374" mass="42328">MPVTANKMDSNKPLPVWDGKKSILIQDDALAAIDIINSSGVEVRLALIDPPYNRRTKFHHYNDSLNRDEWTTTISSHCSKIHDVLSSDGALWMHIDDAEMPRARIFLDRIFGEANFLGTTVWQKTVSRDNRTPISTTHEYILAYAKNKTEWHKSRNKLPATDRQTDRYKNKDDDPRGPWASGDLTAKAGPGRRSEQFYDLTLPSGRVVRPATGTCWRYTRERLDELISQGRIDFGAGNKMPRLKRYLSEVDPGLVPDTWWPGDVVGTADSAKRHLKSLFPDLIPFETPKPEELVSRIIHICTDPGDLVLDIYGGSGTTGAVAHKMGRRWALCERQERTFQEFTLPRLQAVASGRDGGGVSDRFKWTLNQPFLVL</sequence>
<dbReference type="Proteomes" id="UP000194012">
    <property type="component" value="Unassembled WGS sequence"/>
</dbReference>
<keyword evidence="5" id="KW-0949">S-adenosyl-L-methionine</keyword>
<dbReference type="GO" id="GO:0032259">
    <property type="term" value="P:methylation"/>
    <property type="evidence" value="ECO:0007669"/>
    <property type="project" value="UniProtKB-KW"/>
</dbReference>
<dbReference type="GO" id="GO:0009007">
    <property type="term" value="F:site-specific DNA-methyltransferase (adenine-specific) activity"/>
    <property type="evidence" value="ECO:0007669"/>
    <property type="project" value="UniProtKB-EC"/>
</dbReference>
<dbReference type="RefSeq" id="WP_170925252.1">
    <property type="nucleotide sequence ID" value="NZ_FWFJ01000031.1"/>
</dbReference>
<evidence type="ECO:0000256" key="3">
    <source>
        <dbReference type="ARBA" id="ARBA00022603"/>
    </source>
</evidence>
<evidence type="ECO:0000256" key="6">
    <source>
        <dbReference type="ARBA" id="ARBA00047942"/>
    </source>
</evidence>
<evidence type="ECO:0000256" key="7">
    <source>
        <dbReference type="SAM" id="MobiDB-lite"/>
    </source>
</evidence>
<keyword evidence="4 9" id="KW-0808">Transferase</keyword>
<dbReference type="GO" id="GO:0003677">
    <property type="term" value="F:DNA binding"/>
    <property type="evidence" value="ECO:0007669"/>
    <property type="project" value="InterPro"/>
</dbReference>
<gene>
    <name evidence="9" type="primary">mboIIM</name>
    <name evidence="9" type="ORF">ROG8370_02861</name>
</gene>
<accession>A0A1X6ZV03</accession>
<dbReference type="InterPro" id="IPR029063">
    <property type="entry name" value="SAM-dependent_MTases_sf"/>
</dbReference>